<feature type="transmembrane region" description="Helical" evidence="1">
    <location>
        <begin position="88"/>
        <end position="107"/>
    </location>
</feature>
<keyword evidence="1" id="KW-1133">Transmembrane helix</keyword>
<feature type="transmembrane region" description="Helical" evidence="1">
    <location>
        <begin position="295"/>
        <end position="315"/>
    </location>
</feature>
<feature type="transmembrane region" description="Helical" evidence="1">
    <location>
        <begin position="235"/>
        <end position="260"/>
    </location>
</feature>
<feature type="transmembrane region" description="Helical" evidence="1">
    <location>
        <begin position="163"/>
        <end position="185"/>
    </location>
</feature>
<sequence length="670" mass="68308">MGSGFALVWIGLAVVLGGVGGAVLAPLARPLPDRGVSLGLPAALVIVWLGARPIGTRSITLGLLAGLTLVFGLGTLARRGGSVGRSPVALGVFAVAFGAAVLAQSHTGLDPTQTAALADYGTLRSLLRSATLPPAAIWAAGESAAAPGTVVASLIARITLTPAAFAAPLWTALSYAALLTAAYGLGSALDRTGHRRVASGIATAAVLGLAGPVPIDRALDLVGVAVPTGAATPAAWLFGPFDGATLATLTLVLAVGLLAATYRWPPGQRRERWLTLVAVGPVAGVATTVDPWVGPTILALAGLTVALAPTPPIALEDRPAWLSEPSRWVIAAVVTVGIGAVGVAVAWPDRERLRTAFELTRGAGPTIDTTLLAVGLLAVVLTVTLWAFLRARWDRPIAVVLVASVLVWLIAVHDRPVAALAGGLAVLAVGLARTDALDDRPAPGFAAVLIAVGALAVLARAVVSDPAASASFTRQAWTLFAIATGPALVRLGTHHLPSPAGRSWPAGQRALRAIAVAVVLAGTLTTPLLAAQDHAGTDRDLSVTAGLDLTPSERSALEWLNRRSGSPTIATAPRSGRAALPAAISGLPTVAGPPTPARSERRVSAVETIYTGPATAQRDALATYDVRYVYAGPAERAAYGRLTLDDRSSLDPITASEDWPTVTIYRVETD</sequence>
<feature type="transmembrane region" description="Helical" evidence="1">
    <location>
        <begin position="396"/>
        <end position="411"/>
    </location>
</feature>
<feature type="transmembrane region" description="Helical" evidence="1">
    <location>
        <begin position="475"/>
        <end position="492"/>
    </location>
</feature>
<name>A0A2R4WZZ6_9EURY</name>
<feature type="transmembrane region" description="Helical" evidence="1">
    <location>
        <begin position="57"/>
        <end position="76"/>
    </location>
</feature>
<dbReference type="EMBL" id="CP028858">
    <property type="protein sequence ID" value="AWB27126.1"/>
    <property type="molecule type" value="Genomic_DNA"/>
</dbReference>
<feature type="transmembrane region" description="Helical" evidence="1">
    <location>
        <begin position="197"/>
        <end position="215"/>
    </location>
</feature>
<keyword evidence="1" id="KW-0472">Membrane</keyword>
<evidence type="ECO:0000313" key="3">
    <source>
        <dbReference type="Proteomes" id="UP000244727"/>
    </source>
</evidence>
<reference evidence="2 3" key="1">
    <citation type="submission" date="2018-04" db="EMBL/GenBank/DDBJ databases">
        <title>Halococcoides cellulosivorans gen. nov., sp. nov., an extremely halophilic cellulose-utilizing haloarchaeon from hypersaline lakes.</title>
        <authorList>
            <person name="Sorokin D.Y."/>
            <person name="Toshchakov S.V."/>
            <person name="Samarov N.I."/>
            <person name="Korzhenkov A."/>
            <person name="Kublanov I.V."/>
        </authorList>
    </citation>
    <scope>NUCLEOTIDE SEQUENCE [LARGE SCALE GENOMIC DNA]</scope>
    <source>
        <strain evidence="2 3">HArcel1</strain>
    </source>
</reference>
<accession>A0A2R4WZZ6</accession>
<gene>
    <name evidence="2" type="ORF">HARCEL1_05090</name>
</gene>
<proteinExistence type="predicted"/>
<protein>
    <submittedName>
        <fullName evidence="2">Uncharacterized protein</fullName>
    </submittedName>
</protein>
<dbReference type="KEGG" id="harc:HARCEL1_05090"/>
<feature type="transmembrane region" description="Helical" evidence="1">
    <location>
        <begin position="513"/>
        <end position="531"/>
    </location>
</feature>
<feature type="transmembrane region" description="Helical" evidence="1">
    <location>
        <begin position="6"/>
        <end position="28"/>
    </location>
</feature>
<evidence type="ECO:0000313" key="2">
    <source>
        <dbReference type="EMBL" id="AWB27126.1"/>
    </source>
</evidence>
<keyword evidence="3" id="KW-1185">Reference proteome</keyword>
<dbReference type="PANTHER" id="PTHR10790:SF51">
    <property type="entry name" value="TETRATRICOPEPTIDE REPEAT PROTEIN"/>
    <property type="match status" value="1"/>
</dbReference>
<dbReference type="GeneID" id="36511859"/>
<dbReference type="AlphaFoldDB" id="A0A2R4WZZ6"/>
<feature type="transmembrane region" description="Helical" evidence="1">
    <location>
        <begin position="445"/>
        <end position="463"/>
    </location>
</feature>
<evidence type="ECO:0000256" key="1">
    <source>
        <dbReference type="SAM" id="Phobius"/>
    </source>
</evidence>
<feature type="transmembrane region" description="Helical" evidence="1">
    <location>
        <begin position="327"/>
        <end position="347"/>
    </location>
</feature>
<dbReference type="PANTHER" id="PTHR10790">
    <property type="entry name" value="TPR-DOMAIN CONTAINING PROTEIN"/>
    <property type="match status" value="1"/>
</dbReference>
<dbReference type="Proteomes" id="UP000244727">
    <property type="component" value="Chromosome"/>
</dbReference>
<dbReference type="InterPro" id="IPR018746">
    <property type="entry name" value="DUF2298"/>
</dbReference>
<feature type="transmembrane region" description="Helical" evidence="1">
    <location>
        <begin position="367"/>
        <end position="389"/>
    </location>
</feature>
<organism evidence="2 3">
    <name type="scientific">Halococcoides cellulosivorans</name>
    <dbReference type="NCBI Taxonomy" id="1679096"/>
    <lineage>
        <taxon>Archaea</taxon>
        <taxon>Methanobacteriati</taxon>
        <taxon>Methanobacteriota</taxon>
        <taxon>Stenosarchaea group</taxon>
        <taxon>Halobacteria</taxon>
        <taxon>Halobacteriales</taxon>
        <taxon>Haloarculaceae</taxon>
        <taxon>Halococcoides</taxon>
    </lineage>
</organism>
<dbReference type="Pfam" id="PF10060">
    <property type="entry name" value="DUF2298"/>
    <property type="match status" value="2"/>
</dbReference>
<keyword evidence="1" id="KW-0812">Transmembrane</keyword>
<feature type="transmembrane region" description="Helical" evidence="1">
    <location>
        <begin position="272"/>
        <end position="289"/>
    </location>
</feature>
<dbReference type="RefSeq" id="WP_108381495.1">
    <property type="nucleotide sequence ID" value="NZ_CP028858.1"/>
</dbReference>